<dbReference type="CDD" id="cd01029">
    <property type="entry name" value="TOPRIM_primases"/>
    <property type="match status" value="1"/>
</dbReference>
<dbReference type="Gene3D" id="3.90.580.10">
    <property type="entry name" value="Zinc finger, CHC2-type domain"/>
    <property type="match status" value="1"/>
</dbReference>
<sequence>MMKMQYTEEQIARANQTDLASFLNARGEQLVKSGREYRWKKHDSVTVSGNRWYRHSQNKGGYPVDFVMEFYHATFPEAVKMLIDEEGEGRQKSCLAPSPDFRLPEKSETNETVIKYLTEIRRLEKDLVEEWIAGGNIYEEKKHHNVVFVGRDADGIPRYAHCRGTGGIKYRGDVAGSDKSYGFCHRGEDNQLFVFEAAIDLLSFIQLFPKDWKKRSYLSLGGVSSVALMTFLSERPQITSVFLCLDNDHAGNEACEKLAGEIPDGYRVIRLKPARKDWNEILCDENADRKKVIQETVTMKMQEKEALVPMLCYKDIEQTSVEWLWFPYIPFGKLTIIQGNPGEGKTYFAMMLTAACTNRKLFPNMEDIEPFNVIYQTAEDSFYKTYPEIFQTSSGKSVGLLSWSHYATLLQVKEKAARDWYEKEAAKQTWSVRTLQRNISSQYYYRMLKTQKKELVESEMKELTAPYQNDKLEFIKNPVVAEFLGFSQNTDFTESDLEKSILSNLQKFLMELGKGYAFVARQQHIHTEKQDYYIDLVFYNYILKCFVLIDLKTEKITHQDVGQMDMYIRMYDELKRSEGDNPTIGIVLCSDTDDDIARYSVMHGNEQLFASKYKLYLPTKEELKAEIETQKAMFYLQQQDNEDRNKNYTFNIE</sequence>
<dbReference type="InterPro" id="IPR041527">
    <property type="entry name" value="YhcG_N"/>
</dbReference>
<dbReference type="SUPFAM" id="SSF57783">
    <property type="entry name" value="Zinc beta-ribbon"/>
    <property type="match status" value="1"/>
</dbReference>
<dbReference type="Gene3D" id="3.40.1360.10">
    <property type="match status" value="1"/>
</dbReference>
<dbReference type="EMBL" id="WWVW01000015">
    <property type="protein sequence ID" value="MZL77549.1"/>
    <property type="molecule type" value="Genomic_DNA"/>
</dbReference>
<gene>
    <name evidence="4" type="ORF">GT718_09265</name>
</gene>
<dbReference type="Pfam" id="PF13154">
    <property type="entry name" value="DUF3991"/>
    <property type="match status" value="1"/>
</dbReference>
<organism evidence="4 5">
    <name type="scientific">Blautia massiliensis</name>
    <name type="common">ex Durand et al. 2017</name>
    <dbReference type="NCBI Taxonomy" id="1737424"/>
    <lineage>
        <taxon>Bacteria</taxon>
        <taxon>Bacillati</taxon>
        <taxon>Bacillota</taxon>
        <taxon>Clostridia</taxon>
        <taxon>Lachnospirales</taxon>
        <taxon>Lachnospiraceae</taxon>
        <taxon>Blautia</taxon>
    </lineage>
</organism>
<comment type="caution">
    <text evidence="4">The sequence shown here is derived from an EMBL/GenBank/DDBJ whole genome shotgun (WGS) entry which is preliminary data.</text>
</comment>
<keyword evidence="5" id="KW-1185">Reference proteome</keyword>
<dbReference type="SUPFAM" id="SSF52540">
    <property type="entry name" value="P-loop containing nucleoside triphosphate hydrolases"/>
    <property type="match status" value="1"/>
</dbReference>
<feature type="domain" description="DUF3991" evidence="2">
    <location>
        <begin position="115"/>
        <end position="185"/>
    </location>
</feature>
<dbReference type="InterPro" id="IPR025054">
    <property type="entry name" value="DUF3991"/>
</dbReference>
<reference evidence="4 5" key="1">
    <citation type="journal article" date="2019" name="Nat. Med.">
        <title>A library of human gut bacterial isolates paired with longitudinal multiomics data enables mechanistic microbiome research.</title>
        <authorList>
            <person name="Poyet M."/>
            <person name="Groussin M."/>
            <person name="Gibbons S.M."/>
            <person name="Avila-Pacheco J."/>
            <person name="Jiang X."/>
            <person name="Kearney S.M."/>
            <person name="Perrotta A.R."/>
            <person name="Berdy B."/>
            <person name="Zhao S."/>
            <person name="Lieberman T.D."/>
            <person name="Swanson P.K."/>
            <person name="Smith M."/>
            <person name="Roesemann S."/>
            <person name="Alexander J.E."/>
            <person name="Rich S.A."/>
            <person name="Livny J."/>
            <person name="Vlamakis H."/>
            <person name="Clish C."/>
            <person name="Bullock K."/>
            <person name="Deik A."/>
            <person name="Scott J."/>
            <person name="Pierce K.A."/>
            <person name="Xavier R.J."/>
            <person name="Alm E.J."/>
        </authorList>
    </citation>
    <scope>NUCLEOTIDE SEQUENCE [LARGE SCALE GENOMIC DNA]</scope>
    <source>
        <strain evidence="4 5">BIOML-A1</strain>
    </source>
</reference>
<feature type="domain" description="YhcG PDDEXK nuclease" evidence="1">
    <location>
        <begin position="473"/>
        <end position="627"/>
    </location>
</feature>
<feature type="domain" description="YhcG N-terminal" evidence="3">
    <location>
        <begin position="381"/>
        <end position="446"/>
    </location>
</feature>
<evidence type="ECO:0000313" key="5">
    <source>
        <dbReference type="Proteomes" id="UP000452293"/>
    </source>
</evidence>
<dbReference type="InterPro" id="IPR027417">
    <property type="entry name" value="P-loop_NTPase"/>
</dbReference>
<dbReference type="PANTHER" id="PTHR30547">
    <property type="entry name" value="UNCHARACTERIZED PROTEIN YHCG-RELATED"/>
    <property type="match status" value="1"/>
</dbReference>
<proteinExistence type="predicted"/>
<evidence type="ECO:0000259" key="3">
    <source>
        <dbReference type="Pfam" id="PF17761"/>
    </source>
</evidence>
<dbReference type="SUPFAM" id="SSF56731">
    <property type="entry name" value="DNA primase core"/>
    <property type="match status" value="1"/>
</dbReference>
<dbReference type="Pfam" id="PF13155">
    <property type="entry name" value="Toprim_2"/>
    <property type="match status" value="1"/>
</dbReference>
<evidence type="ECO:0000259" key="2">
    <source>
        <dbReference type="Pfam" id="PF13154"/>
    </source>
</evidence>
<evidence type="ECO:0000259" key="1">
    <source>
        <dbReference type="Pfam" id="PF06250"/>
    </source>
</evidence>
<evidence type="ECO:0000313" key="4">
    <source>
        <dbReference type="EMBL" id="MZL77549.1"/>
    </source>
</evidence>
<dbReference type="Gene3D" id="3.40.50.300">
    <property type="entry name" value="P-loop containing nucleotide triphosphate hydrolases"/>
    <property type="match status" value="1"/>
</dbReference>
<dbReference type="Gene3D" id="3.40.1350.10">
    <property type="match status" value="1"/>
</dbReference>
<dbReference type="InterPro" id="IPR034154">
    <property type="entry name" value="TOPRIM_DnaG/twinkle"/>
</dbReference>
<dbReference type="InterPro" id="IPR009362">
    <property type="entry name" value="YhcG_C"/>
</dbReference>
<dbReference type="Pfam" id="PF17761">
    <property type="entry name" value="DUF1016_N"/>
    <property type="match status" value="1"/>
</dbReference>
<dbReference type="InterPro" id="IPR036977">
    <property type="entry name" value="DNA_primase_Znf_CHC2"/>
</dbReference>
<name>A0ABW9X3J6_9FIRM</name>
<accession>A0ABW9X3J6</accession>
<dbReference type="InterPro" id="IPR053148">
    <property type="entry name" value="PD-DEXK-like_domain"/>
</dbReference>
<dbReference type="PANTHER" id="PTHR30547:SF5">
    <property type="entry name" value="NUCLEASE YHCG-RELATED"/>
    <property type="match status" value="1"/>
</dbReference>
<protein>
    <submittedName>
        <fullName evidence="4">DUF1016 family protein</fullName>
    </submittedName>
</protein>
<dbReference type="Pfam" id="PF06250">
    <property type="entry name" value="YhcG_C"/>
    <property type="match status" value="1"/>
</dbReference>
<dbReference type="InterPro" id="IPR011856">
    <property type="entry name" value="tRNA_endonuc-like_dom_sf"/>
</dbReference>
<dbReference type="Proteomes" id="UP000452293">
    <property type="component" value="Unassembled WGS sequence"/>
</dbReference>